<reference evidence="1 2" key="1">
    <citation type="submission" date="2016-10" db="EMBL/GenBank/DDBJ databases">
        <authorList>
            <person name="Varghese N."/>
            <person name="Submissions S."/>
        </authorList>
    </citation>
    <scope>NUCLEOTIDE SEQUENCE [LARGE SCALE GENOMIC DNA]</scope>
    <source>
        <strain evidence="1 2">DSM 16643</strain>
    </source>
</reference>
<name>A0A1G5UWE9_9EURY</name>
<evidence type="ECO:0000313" key="2">
    <source>
        <dbReference type="Proteomes" id="UP000323439"/>
    </source>
</evidence>
<dbReference type="Proteomes" id="UP000323439">
    <property type="component" value="Unassembled WGS sequence"/>
</dbReference>
<dbReference type="OrthoDB" id="375679at2157"/>
<dbReference type="EMBL" id="FMXB01000001">
    <property type="protein sequence ID" value="SDA37357.1"/>
    <property type="molecule type" value="Genomic_DNA"/>
</dbReference>
<proteinExistence type="predicted"/>
<dbReference type="AlphaFoldDB" id="A0A1G5UWE9"/>
<gene>
    <name evidence="1" type="ORF">SAMN02910315_00102</name>
</gene>
<accession>A0A1G5UWE9</accession>
<keyword evidence="2" id="KW-1185">Reference proteome</keyword>
<organism evidence="1 2">
    <name type="scientific">Methanobrevibacter millerae</name>
    <dbReference type="NCBI Taxonomy" id="230361"/>
    <lineage>
        <taxon>Archaea</taxon>
        <taxon>Methanobacteriati</taxon>
        <taxon>Methanobacteriota</taxon>
        <taxon>Methanomada group</taxon>
        <taxon>Methanobacteria</taxon>
        <taxon>Methanobacteriales</taxon>
        <taxon>Methanobacteriaceae</taxon>
        <taxon>Methanobrevibacter</taxon>
    </lineage>
</organism>
<sequence length="142" mass="16142">MIKKISVILIITLFAISVAYAVNVNDLQVPSDFSGKRSDGNYFMPKTYDNPRFIIGEFNDSSPSFKNSSMYEFWSSGEKDIFCFSNRQASDMGAIELIQIDGKKYTVSVLYASTIIDEDYINDSINYLKEFNKLNNITPIKP</sequence>
<evidence type="ECO:0000313" key="1">
    <source>
        <dbReference type="EMBL" id="SDA37357.1"/>
    </source>
</evidence>
<dbReference type="RefSeq" id="WP_149730757.1">
    <property type="nucleotide sequence ID" value="NZ_FMXB01000001.1"/>
</dbReference>
<protein>
    <submittedName>
        <fullName evidence="1">Uncharacterized protein</fullName>
    </submittedName>
</protein>